<dbReference type="PROSITE" id="PS50211">
    <property type="entry name" value="DENN"/>
    <property type="match status" value="1"/>
</dbReference>
<dbReference type="Pfam" id="PF02141">
    <property type="entry name" value="DENN"/>
    <property type="match status" value="1"/>
</dbReference>
<dbReference type="OrthoDB" id="61040at2759"/>
<dbReference type="PANTHER" id="PTHR13196:SF14">
    <property type="entry name" value="UDENN DOMAIN-CONTAINING PROTEIN"/>
    <property type="match status" value="1"/>
</dbReference>
<dbReference type="Gene3D" id="3.30.450.200">
    <property type="match status" value="1"/>
</dbReference>
<evidence type="ECO:0000256" key="1">
    <source>
        <dbReference type="SAM" id="MobiDB-lite"/>
    </source>
</evidence>
<dbReference type="AlphaFoldDB" id="A0A024TJD7"/>
<evidence type="ECO:0000259" key="2">
    <source>
        <dbReference type="PROSITE" id="PS50211"/>
    </source>
</evidence>
<feature type="domain" description="UDENN" evidence="2">
    <location>
        <begin position="6"/>
        <end position="440"/>
    </location>
</feature>
<dbReference type="GO" id="GO:1901981">
    <property type="term" value="F:phosphatidylinositol phosphate binding"/>
    <property type="evidence" value="ECO:0007669"/>
    <property type="project" value="TreeGrafter"/>
</dbReference>
<dbReference type="GeneID" id="20089224"/>
<accession>A0A024TJD7</accession>
<dbReference type="InterPro" id="IPR037516">
    <property type="entry name" value="Tripartite_DENN"/>
</dbReference>
<dbReference type="GO" id="GO:0006897">
    <property type="term" value="P:endocytosis"/>
    <property type="evidence" value="ECO:0007669"/>
    <property type="project" value="TreeGrafter"/>
</dbReference>
<dbReference type="SMART" id="SM00799">
    <property type="entry name" value="DENN"/>
    <property type="match status" value="1"/>
</dbReference>
<dbReference type="GO" id="GO:0032456">
    <property type="term" value="P:endocytic recycling"/>
    <property type="evidence" value="ECO:0007669"/>
    <property type="project" value="TreeGrafter"/>
</dbReference>
<organism evidence="3">
    <name type="scientific">Aphanomyces invadans</name>
    <dbReference type="NCBI Taxonomy" id="157072"/>
    <lineage>
        <taxon>Eukaryota</taxon>
        <taxon>Sar</taxon>
        <taxon>Stramenopiles</taxon>
        <taxon>Oomycota</taxon>
        <taxon>Saprolegniomycetes</taxon>
        <taxon>Saprolegniales</taxon>
        <taxon>Verrucalvaceae</taxon>
        <taxon>Aphanomyces</taxon>
    </lineage>
</organism>
<dbReference type="RefSeq" id="XP_008877376.1">
    <property type="nucleotide sequence ID" value="XM_008879154.1"/>
</dbReference>
<dbReference type="Pfam" id="PF03456">
    <property type="entry name" value="uDENN"/>
    <property type="match status" value="1"/>
</dbReference>
<dbReference type="InterPro" id="IPR001194">
    <property type="entry name" value="cDENN_dom"/>
</dbReference>
<reference evidence="3" key="1">
    <citation type="submission" date="2013-12" db="EMBL/GenBank/DDBJ databases">
        <title>The Genome Sequence of Aphanomyces invadans NJM9701.</title>
        <authorList>
            <consortium name="The Broad Institute Genomics Platform"/>
            <person name="Russ C."/>
            <person name="Tyler B."/>
            <person name="van West P."/>
            <person name="Dieguez-Uribeondo J."/>
            <person name="Young S.K."/>
            <person name="Zeng Q."/>
            <person name="Gargeya S."/>
            <person name="Fitzgerald M."/>
            <person name="Abouelleil A."/>
            <person name="Alvarado L."/>
            <person name="Chapman S.B."/>
            <person name="Gainer-Dewar J."/>
            <person name="Goldberg J."/>
            <person name="Griggs A."/>
            <person name="Gujja S."/>
            <person name="Hansen M."/>
            <person name="Howarth C."/>
            <person name="Imamovic A."/>
            <person name="Ireland A."/>
            <person name="Larimer J."/>
            <person name="McCowan C."/>
            <person name="Murphy C."/>
            <person name="Pearson M."/>
            <person name="Poon T.W."/>
            <person name="Priest M."/>
            <person name="Roberts A."/>
            <person name="Saif S."/>
            <person name="Shea T."/>
            <person name="Sykes S."/>
            <person name="Wortman J."/>
            <person name="Nusbaum C."/>
            <person name="Birren B."/>
        </authorList>
    </citation>
    <scope>NUCLEOTIDE SEQUENCE [LARGE SCALE GENOMIC DNA]</scope>
    <source>
        <strain evidence="3">NJM9701</strain>
    </source>
</reference>
<dbReference type="InterPro" id="IPR040032">
    <property type="entry name" value="DENND1A/B/C"/>
</dbReference>
<gene>
    <name evidence="3" type="ORF">H310_12174</name>
</gene>
<dbReference type="SMART" id="SM00800">
    <property type="entry name" value="uDENN"/>
    <property type="match status" value="1"/>
</dbReference>
<dbReference type="GO" id="GO:0005829">
    <property type="term" value="C:cytosol"/>
    <property type="evidence" value="ECO:0007669"/>
    <property type="project" value="TreeGrafter"/>
</dbReference>
<dbReference type="Gene3D" id="3.40.50.11500">
    <property type="match status" value="1"/>
</dbReference>
<dbReference type="STRING" id="157072.A0A024TJD7"/>
<evidence type="ECO:0000313" key="3">
    <source>
        <dbReference type="EMBL" id="ETV94173.1"/>
    </source>
</evidence>
<dbReference type="InterPro" id="IPR043153">
    <property type="entry name" value="DENN_C"/>
</dbReference>
<dbReference type="VEuPathDB" id="FungiDB:H310_12174"/>
<dbReference type="EMBL" id="KI913987">
    <property type="protein sequence ID" value="ETV94173.1"/>
    <property type="molecule type" value="Genomic_DNA"/>
</dbReference>
<protein>
    <recommendedName>
        <fullName evidence="2">UDENN domain-containing protein</fullName>
    </recommendedName>
</protein>
<name>A0A024TJD7_9STRA</name>
<feature type="region of interest" description="Disordered" evidence="1">
    <location>
        <begin position="348"/>
        <end position="370"/>
    </location>
</feature>
<dbReference type="GO" id="GO:0005085">
    <property type="term" value="F:guanyl-nucleotide exchange factor activity"/>
    <property type="evidence" value="ECO:0007669"/>
    <property type="project" value="InterPro"/>
</dbReference>
<feature type="compositionally biased region" description="Basic and acidic residues" evidence="1">
    <location>
        <begin position="348"/>
        <end position="366"/>
    </location>
</feature>
<proteinExistence type="predicted"/>
<dbReference type="InterPro" id="IPR005113">
    <property type="entry name" value="uDENN_dom"/>
</dbReference>
<dbReference type="eggNOG" id="KOG2080">
    <property type="taxonomic scope" value="Eukaryota"/>
</dbReference>
<sequence>MAENADTRLVEYFFVATKTGNTHSIVFQYPPQNHDRDEYPQSVLLFMFPSRSADSPPAMYNAFVLTTATGSSLYGASVCMSSSTSNNHADAACLTSLCIVSKHPLYTAFLQYLEQLAVLGSRQHRRNRELMRNDVANPPEKVRFVEQCLTNLLHEVPVPRFGSSGVLCSVAETNILLQAAPLDWEFVEYTFQLVEPENLVMLVHHAMLEHSILILGTDNLFITAVATTIRLLLTPLQWDHVFVPVVPHGVDIATLLEAPVPFIAGAHASQVPHPASLSSPTAVVRFDMRDNRLHGSRARLPMLPQAAEALVRRLNGHIMTMTEGGPPSLLPQILRDRRIRMQTRLREAYDSTTATDKEPTTNDDSKLSTSLLTDSSPLNRVMVKWFRRLVCEYRSGLDVLGAKKFLAQKTGPDKAFYVAWSNTSAFQQQVDGSATSGSSSSLLRIDRDDADDDEDEALGHHEPLHPIHVPLRPVGHDLMAAFLKRANAPQPAEEGFPCVTPPNAADREIAFPTLSCDALSASRPKLPYEVPEVASSKSRKGKPNSTVVEWLDNWLHGGKLDKSPPAIFHRAKTLGSHLSPRLNFHRTKTSLDIPDHSWLHTTCSPECMENVATCTRVLDDVWTANKKPSQALEQAYVELIHTLGACHDALHRQDLEAVWKTCLGVNPLGGIFNQLGHWRPFSWLIKTWMDQGDVALAVTWLAQIQMHQHHPIVPTTPTSPRLFGVSSSETSSSSSLHTTTTSCSDAMAASSSTGVLAACMEVELEPLVHRVYTTFGIGSLGLVLQPFNEKRGCQVAGFQHQDERCRIEEGDVVETIDGKPMMLMFFHDIVTYLVERPRPMTVSFIRGLSNVEDVFQTSRPVKLRPRREMHDRFGELFERGIRLTLLADCAACGHRVSELDLQVQCRSTCPNCHAPFSPFFCVRYMDQPPSTPIPYFSWSYLHARLTAHDGGDDSNCPLPKWYAKDPHVYWNIVVKCLCLDCPLDSFLVDLQDDDQVRVDDSHGPETTPMDDQELCLFVLGLPSSPGNPALAVLQALAKQLLHESDPEHAVAGSPVTTVPAHRSLINTWRKDRAEPMATKVSSTMRWNNDV</sequence>
<dbReference type="PANTHER" id="PTHR13196">
    <property type="entry name" value="DENN DOMAIN-CONTAINING"/>
    <property type="match status" value="1"/>
</dbReference>